<organism evidence="1">
    <name type="scientific">marine sediment metagenome</name>
    <dbReference type="NCBI Taxonomy" id="412755"/>
    <lineage>
        <taxon>unclassified sequences</taxon>
        <taxon>metagenomes</taxon>
        <taxon>ecological metagenomes</taxon>
    </lineage>
</organism>
<accession>X1JCH7</accession>
<name>X1JCH7_9ZZZZ</name>
<dbReference type="EMBL" id="BARV01000018">
    <property type="protein sequence ID" value="GAH91687.1"/>
    <property type="molecule type" value="Genomic_DNA"/>
</dbReference>
<evidence type="ECO:0000313" key="1">
    <source>
        <dbReference type="EMBL" id="GAH91687.1"/>
    </source>
</evidence>
<dbReference type="AlphaFoldDB" id="X1JCH7"/>
<sequence length="130" mass="14105">MSVNPIIVPLLTVAKKLNNYKANATAGGLWTDTTHFRVTVPTDKRWFLLGGHVKRDIAATINTEVYDSSDQKIGKLMDDASGTGLVTFPEADYFIGTPWILDAGEYIESVFSVAQGTSATHSCVVLEVNV</sequence>
<protein>
    <submittedName>
        <fullName evidence="1">Uncharacterized protein</fullName>
    </submittedName>
</protein>
<reference evidence="1" key="1">
    <citation type="journal article" date="2014" name="Front. Microbiol.">
        <title>High frequency of phylogenetically diverse reductive dehalogenase-homologous genes in deep subseafloor sedimentary metagenomes.</title>
        <authorList>
            <person name="Kawai M."/>
            <person name="Futagami T."/>
            <person name="Toyoda A."/>
            <person name="Takaki Y."/>
            <person name="Nishi S."/>
            <person name="Hori S."/>
            <person name="Arai W."/>
            <person name="Tsubouchi T."/>
            <person name="Morono Y."/>
            <person name="Uchiyama I."/>
            <person name="Ito T."/>
            <person name="Fujiyama A."/>
            <person name="Inagaki F."/>
            <person name="Takami H."/>
        </authorList>
    </citation>
    <scope>NUCLEOTIDE SEQUENCE</scope>
    <source>
        <strain evidence="1">Expedition CK06-06</strain>
    </source>
</reference>
<proteinExistence type="predicted"/>
<gene>
    <name evidence="1" type="ORF">S06H3_00124</name>
</gene>
<comment type="caution">
    <text evidence="1">The sequence shown here is derived from an EMBL/GenBank/DDBJ whole genome shotgun (WGS) entry which is preliminary data.</text>
</comment>